<accession>A0A447Z6L2</accession>
<keyword evidence="1" id="KW-1133">Transmembrane helix</keyword>
<evidence type="ECO:0000313" key="2">
    <source>
        <dbReference type="EMBL" id="VED68003.1"/>
    </source>
</evidence>
<gene>
    <name evidence="2" type="ORF">NCTC3166_01840</name>
</gene>
<keyword evidence="1" id="KW-0812">Transmembrane</keyword>
<evidence type="ECO:0000313" key="3">
    <source>
        <dbReference type="Proteomes" id="UP000270025"/>
    </source>
</evidence>
<keyword evidence="3" id="KW-1185">Reference proteome</keyword>
<proteinExistence type="predicted"/>
<dbReference type="EMBL" id="LR134266">
    <property type="protein sequence ID" value="VED68003.1"/>
    <property type="molecule type" value="Genomic_DNA"/>
</dbReference>
<sequence>MDNVKETTRKHLKTLLAFIQKRGIIFGVLAMLGVGYGLVASGRPQDQLNPDQQVTFRKEEAYLQAFLAKSDRPEVGVHLEELLEFKIGDGTGGPSTKGTTPETLVKKLGGAKQARLESKARTQLLRLSYGTTQDGRDRYQFEFTHMKDGYYLTAIQGYQPTSKQNIESKQLKKAALTSLASGKEKTGMELEDILQKVGLPQSLLLNRKDGKTVLVLTYRAQEGLVFLTLQAQKDARYHLVKVE</sequence>
<reference evidence="2 3" key="1">
    <citation type="submission" date="2018-12" db="EMBL/GenBank/DDBJ databases">
        <authorList>
            <consortium name="Pathogen Informatics"/>
        </authorList>
    </citation>
    <scope>NUCLEOTIDE SEQUENCE [LARGE SCALE GENOMIC DNA]</scope>
    <source>
        <strain evidence="2 3">NCTC3166</strain>
    </source>
</reference>
<dbReference type="AlphaFoldDB" id="A0A447Z6L2"/>
<dbReference type="Proteomes" id="UP000270025">
    <property type="component" value="Chromosome"/>
</dbReference>
<dbReference type="KEGG" id="svf:NCTC3166_01840"/>
<dbReference type="RefSeq" id="WP_126404929.1">
    <property type="nucleotide sequence ID" value="NZ_LR134266.1"/>
</dbReference>
<feature type="transmembrane region" description="Helical" evidence="1">
    <location>
        <begin position="21"/>
        <end position="39"/>
    </location>
</feature>
<evidence type="ECO:0000256" key="1">
    <source>
        <dbReference type="SAM" id="Phobius"/>
    </source>
</evidence>
<organism evidence="2 3">
    <name type="scientific">Streptococcus viridans</name>
    <dbReference type="NCBI Taxonomy" id="78535"/>
    <lineage>
        <taxon>Bacteria</taxon>
        <taxon>Bacillati</taxon>
        <taxon>Bacillota</taxon>
        <taxon>Bacilli</taxon>
        <taxon>Lactobacillales</taxon>
        <taxon>Streptococcaceae</taxon>
        <taxon>Streptococcus</taxon>
    </lineage>
</organism>
<keyword evidence="1" id="KW-0472">Membrane</keyword>
<name>A0A447Z6L2_9STRE</name>
<protein>
    <submittedName>
        <fullName evidence="2">Uncharacterized protein</fullName>
    </submittedName>
</protein>